<evidence type="ECO:0000313" key="1">
    <source>
        <dbReference type="EMBL" id="UOF89253.1"/>
    </source>
</evidence>
<organism evidence="1 2">
    <name type="scientific">Fodinisporobacter ferrooxydans</name>
    <dbReference type="NCBI Taxonomy" id="2901836"/>
    <lineage>
        <taxon>Bacteria</taxon>
        <taxon>Bacillati</taxon>
        <taxon>Bacillota</taxon>
        <taxon>Bacilli</taxon>
        <taxon>Bacillales</taxon>
        <taxon>Alicyclobacillaceae</taxon>
        <taxon>Fodinisporobacter</taxon>
    </lineage>
</organism>
<sequence length="86" mass="9161">MKKVCVESNLSPMQEYLSNQGCQVETLDANSIQNASANSTSYSAIVISGADQNLMGMQSVQCGCPVINASGLTPEQVYNRIQSEGK</sequence>
<protein>
    <submittedName>
        <fullName evidence="1">YkuS family protein</fullName>
    </submittedName>
</protein>
<dbReference type="Pfam" id="PF03698">
    <property type="entry name" value="UPF0180"/>
    <property type="match status" value="1"/>
</dbReference>
<reference evidence="1" key="1">
    <citation type="submission" date="2021-12" db="EMBL/GenBank/DDBJ databases">
        <title>Alicyclobacillaceae gen. nov., sp. nov., isolated from chalcocite enrichment system.</title>
        <authorList>
            <person name="Jiang Z."/>
        </authorList>
    </citation>
    <scope>NUCLEOTIDE SEQUENCE</scope>
    <source>
        <strain evidence="1">MYW30-H2</strain>
    </source>
</reference>
<dbReference type="RefSeq" id="WP_347435940.1">
    <property type="nucleotide sequence ID" value="NZ_CP089291.1"/>
</dbReference>
<evidence type="ECO:0000313" key="2">
    <source>
        <dbReference type="Proteomes" id="UP000830167"/>
    </source>
</evidence>
<keyword evidence="2" id="KW-1185">Reference proteome</keyword>
<dbReference type="InterPro" id="IPR005370">
    <property type="entry name" value="UPF0180"/>
</dbReference>
<dbReference type="Proteomes" id="UP000830167">
    <property type="component" value="Chromosome"/>
</dbReference>
<accession>A0ABY4CJB7</accession>
<name>A0ABY4CJB7_9BACL</name>
<dbReference type="EMBL" id="CP089291">
    <property type="protein sequence ID" value="UOF89253.1"/>
    <property type="molecule type" value="Genomic_DNA"/>
</dbReference>
<gene>
    <name evidence="1" type="ORF">LSG31_15240</name>
</gene>
<proteinExistence type="predicted"/>